<reference evidence="4" key="1">
    <citation type="journal article" date="2013" name="Proc. Natl. Acad. Sci. U.S.A.">
        <title>Genome structure and metabolic features in the red seaweed Chondrus crispus shed light on evolution of the Archaeplastida.</title>
        <authorList>
            <person name="Collen J."/>
            <person name="Porcel B."/>
            <person name="Carre W."/>
            <person name="Ball S.G."/>
            <person name="Chaparro C."/>
            <person name="Tonon T."/>
            <person name="Barbeyron T."/>
            <person name="Michel G."/>
            <person name="Noel B."/>
            <person name="Valentin K."/>
            <person name="Elias M."/>
            <person name="Artiguenave F."/>
            <person name="Arun A."/>
            <person name="Aury J.M."/>
            <person name="Barbosa-Neto J.F."/>
            <person name="Bothwell J.H."/>
            <person name="Bouget F.Y."/>
            <person name="Brillet L."/>
            <person name="Cabello-Hurtado F."/>
            <person name="Capella-Gutierrez S."/>
            <person name="Charrier B."/>
            <person name="Cladiere L."/>
            <person name="Cock J.M."/>
            <person name="Coelho S.M."/>
            <person name="Colleoni C."/>
            <person name="Czjzek M."/>
            <person name="Da Silva C."/>
            <person name="Delage L."/>
            <person name="Denoeud F."/>
            <person name="Deschamps P."/>
            <person name="Dittami S.M."/>
            <person name="Gabaldon T."/>
            <person name="Gachon C.M."/>
            <person name="Groisillier A."/>
            <person name="Herve C."/>
            <person name="Jabbari K."/>
            <person name="Katinka M."/>
            <person name="Kloareg B."/>
            <person name="Kowalczyk N."/>
            <person name="Labadie K."/>
            <person name="Leblanc C."/>
            <person name="Lopez P.J."/>
            <person name="McLachlan D.H."/>
            <person name="Meslet-Cladiere L."/>
            <person name="Moustafa A."/>
            <person name="Nehr Z."/>
            <person name="Nyvall Collen P."/>
            <person name="Panaud O."/>
            <person name="Partensky F."/>
            <person name="Poulain J."/>
            <person name="Rensing S.A."/>
            <person name="Rousvoal S."/>
            <person name="Samson G."/>
            <person name="Symeonidi A."/>
            <person name="Weissenbach J."/>
            <person name="Zambounis A."/>
            <person name="Wincker P."/>
            <person name="Boyen C."/>
        </authorList>
    </citation>
    <scope>NUCLEOTIDE SEQUENCE [LARGE SCALE GENOMIC DNA]</scope>
    <source>
        <strain evidence="4">cv. Stackhouse</strain>
    </source>
</reference>
<dbReference type="EMBL" id="HG002195">
    <property type="protein sequence ID" value="CDF40545.1"/>
    <property type="molecule type" value="Genomic_DNA"/>
</dbReference>
<name>R7QT67_CHOCR</name>
<keyword evidence="2" id="KW-1133">Transmembrane helix</keyword>
<dbReference type="Gramene" id="CDF40545">
    <property type="protein sequence ID" value="CDF40545"/>
    <property type="gene ID" value="CHC_T00007256001"/>
</dbReference>
<gene>
    <name evidence="3" type="ORF">CHC_T00007256001</name>
</gene>
<dbReference type="AlphaFoldDB" id="R7QT67"/>
<evidence type="ECO:0000256" key="2">
    <source>
        <dbReference type="SAM" id="Phobius"/>
    </source>
</evidence>
<dbReference type="RefSeq" id="XP_005710839.1">
    <property type="nucleotide sequence ID" value="XM_005710782.1"/>
</dbReference>
<feature type="region of interest" description="Disordered" evidence="1">
    <location>
        <begin position="585"/>
        <end position="612"/>
    </location>
</feature>
<proteinExistence type="predicted"/>
<evidence type="ECO:0000313" key="4">
    <source>
        <dbReference type="Proteomes" id="UP000012073"/>
    </source>
</evidence>
<feature type="transmembrane region" description="Helical" evidence="2">
    <location>
        <begin position="440"/>
        <end position="458"/>
    </location>
</feature>
<sequence>MEGNTTFQRKLSKLRTLRKAARIDDVSRWKPSVGKLQPVQDRRLHKAHQYGLQVKDAGDSVEKVGVLRTASSKEMIANLSMYFGWLGNSYKGLLNRADEAVYTLEELYHSVNAVRRVAGMESLKESEYLVILNTVSRVCEKLTEDMGIRDYVYVPCNDTSIPWMQISDRVYLLDSGTITPDKHRGPTIRGAIRDGTPAERTYIFNDGELQGNASVPIDVSDYIFDNMLLGRQFCSAHVEVNDDGEYEAVFILVTDIEAAEAYDHSTTRMDNGYDSPMGGLSRRILRPVSKYETILSGFFSSFFVGVSEEGLKSVHQFVRKCLEDGASRPEEDLGLSVTDLNNLLGHQININSSMYAPTAALMRRKIMRREQRAGTDVAKLPGIEVQGPNVIIAAAGSEVYLRCPRERDTWLAWLIMTLYAVATVASTFRDDKTSEGLKVIPAAVAFVVVVVSYYHTAVHKRDLRDFFLGGRKFKSLSEALEHVPEEVIMPELLAHRHPEHLVDGVDCCYLTNEKREGMAIDREYRISKLESFGAQMGVADTGELVFRSNRSRPWRLVTGDEQQVHVTDVEVERCAPARWRIDPVVKGETSRSSAGGEASRESRMEELDGTTL</sequence>
<accession>R7QT67</accession>
<keyword evidence="2" id="KW-0812">Transmembrane</keyword>
<evidence type="ECO:0000256" key="1">
    <source>
        <dbReference type="SAM" id="MobiDB-lite"/>
    </source>
</evidence>
<keyword evidence="4" id="KW-1185">Reference proteome</keyword>
<dbReference type="Proteomes" id="UP000012073">
    <property type="component" value="Unassembled WGS sequence"/>
</dbReference>
<feature type="transmembrane region" description="Helical" evidence="2">
    <location>
        <begin position="410"/>
        <end position="428"/>
    </location>
</feature>
<dbReference type="GeneID" id="17318541"/>
<protein>
    <submittedName>
        <fullName evidence="3">Uncharacterized protein</fullName>
    </submittedName>
</protein>
<dbReference type="KEGG" id="ccp:CHC_T00007256001"/>
<keyword evidence="2" id="KW-0472">Membrane</keyword>
<organism evidence="3 4">
    <name type="scientific">Chondrus crispus</name>
    <name type="common">Carrageen Irish moss</name>
    <name type="synonym">Polymorpha crispa</name>
    <dbReference type="NCBI Taxonomy" id="2769"/>
    <lineage>
        <taxon>Eukaryota</taxon>
        <taxon>Rhodophyta</taxon>
        <taxon>Florideophyceae</taxon>
        <taxon>Rhodymeniophycidae</taxon>
        <taxon>Gigartinales</taxon>
        <taxon>Gigartinaceae</taxon>
        <taxon>Chondrus</taxon>
    </lineage>
</organism>
<evidence type="ECO:0000313" key="3">
    <source>
        <dbReference type="EMBL" id="CDF40545.1"/>
    </source>
</evidence>